<keyword evidence="3" id="KW-1185">Reference proteome</keyword>
<dbReference type="OrthoDB" id="66620at2759"/>
<accession>A0A388JUZ2</accession>
<organism evidence="2 3">
    <name type="scientific">Chara braunii</name>
    <name type="common">Braun's stonewort</name>
    <dbReference type="NCBI Taxonomy" id="69332"/>
    <lineage>
        <taxon>Eukaryota</taxon>
        <taxon>Viridiplantae</taxon>
        <taxon>Streptophyta</taxon>
        <taxon>Charophyceae</taxon>
        <taxon>Charales</taxon>
        <taxon>Characeae</taxon>
        <taxon>Chara</taxon>
    </lineage>
</organism>
<dbReference type="EMBL" id="BFEA01000021">
    <property type="protein sequence ID" value="GBG61573.1"/>
    <property type="molecule type" value="Genomic_DNA"/>
</dbReference>
<dbReference type="Gramene" id="GBG61573">
    <property type="protein sequence ID" value="GBG61573"/>
    <property type="gene ID" value="CBR_g22370"/>
</dbReference>
<protein>
    <submittedName>
        <fullName evidence="2">Uncharacterized protein</fullName>
    </submittedName>
</protein>
<dbReference type="AlphaFoldDB" id="A0A388JUZ2"/>
<name>A0A388JUZ2_CHABU</name>
<dbReference type="Proteomes" id="UP000265515">
    <property type="component" value="Unassembled WGS sequence"/>
</dbReference>
<evidence type="ECO:0000313" key="3">
    <source>
        <dbReference type="Proteomes" id="UP000265515"/>
    </source>
</evidence>
<sequence length="370" mass="40356">MANRSRTRVGCASRLSREGGPLGVRSQLVLPASRCWRPSTPRCQTDGKGVGIGGISRHVRLPCVRTEERRCVPSTTIWQTIEIVNGLVAISRQVRLRRGRTSERRRLSARALEKENGDDDNDYSARTAATVVVDDVDLAVEGIDNGGDGDASDRTGAKRVSIQLADVVNQLDDLLSRGNEKEALQLLRDAQGAEGGCLGFGAATQVANGGGGKSLLIDTLGRLVSEKYRKRVAEHEARHFLVSYLLGVLPKDYTLSDWDAYRRYQALNVQAGTTFVDFEFQEEVASGRVSSPMLDRYTCIALAGVAAEYLKFSIAEGGVEGNGEMISLVGADRNFILTGFQISGGSERRTGDEETRGEESTWRKRRSGEE</sequence>
<comment type="caution">
    <text evidence="2">The sequence shown here is derived from an EMBL/GenBank/DDBJ whole genome shotgun (WGS) entry which is preliminary data.</text>
</comment>
<feature type="compositionally biased region" description="Basic and acidic residues" evidence="1">
    <location>
        <begin position="346"/>
        <end position="370"/>
    </location>
</feature>
<proteinExistence type="predicted"/>
<dbReference type="GO" id="GO:0004222">
    <property type="term" value="F:metalloendopeptidase activity"/>
    <property type="evidence" value="ECO:0007669"/>
    <property type="project" value="InterPro"/>
</dbReference>
<dbReference type="PANTHER" id="PTHR33471">
    <property type="entry name" value="ATP-DEPENDENT ZINC METALLOPROTEASE-RELATED"/>
    <property type="match status" value="1"/>
</dbReference>
<dbReference type="STRING" id="69332.A0A388JUZ2"/>
<dbReference type="Gene3D" id="1.20.58.760">
    <property type="entry name" value="Peptidase M41"/>
    <property type="match status" value="1"/>
</dbReference>
<gene>
    <name evidence="2" type="ORF">CBR_g22370</name>
</gene>
<dbReference type="GO" id="GO:0005524">
    <property type="term" value="F:ATP binding"/>
    <property type="evidence" value="ECO:0007669"/>
    <property type="project" value="InterPro"/>
</dbReference>
<evidence type="ECO:0000256" key="1">
    <source>
        <dbReference type="SAM" id="MobiDB-lite"/>
    </source>
</evidence>
<dbReference type="GO" id="GO:0004176">
    <property type="term" value="F:ATP-dependent peptidase activity"/>
    <property type="evidence" value="ECO:0007669"/>
    <property type="project" value="InterPro"/>
</dbReference>
<evidence type="ECO:0000313" key="2">
    <source>
        <dbReference type="EMBL" id="GBG61573.1"/>
    </source>
</evidence>
<reference evidence="2 3" key="1">
    <citation type="journal article" date="2018" name="Cell">
        <title>The Chara Genome: Secondary Complexity and Implications for Plant Terrestrialization.</title>
        <authorList>
            <person name="Nishiyama T."/>
            <person name="Sakayama H."/>
            <person name="Vries J.D."/>
            <person name="Buschmann H."/>
            <person name="Saint-Marcoux D."/>
            <person name="Ullrich K.K."/>
            <person name="Haas F.B."/>
            <person name="Vanderstraeten L."/>
            <person name="Becker D."/>
            <person name="Lang D."/>
            <person name="Vosolsobe S."/>
            <person name="Rombauts S."/>
            <person name="Wilhelmsson P.K.I."/>
            <person name="Janitza P."/>
            <person name="Kern R."/>
            <person name="Heyl A."/>
            <person name="Rumpler F."/>
            <person name="Villalobos L.I.A.C."/>
            <person name="Clay J.M."/>
            <person name="Skokan R."/>
            <person name="Toyoda A."/>
            <person name="Suzuki Y."/>
            <person name="Kagoshima H."/>
            <person name="Schijlen E."/>
            <person name="Tajeshwar N."/>
            <person name="Catarino B."/>
            <person name="Hetherington A.J."/>
            <person name="Saltykova A."/>
            <person name="Bonnot C."/>
            <person name="Breuninger H."/>
            <person name="Symeonidi A."/>
            <person name="Radhakrishnan G.V."/>
            <person name="Van Nieuwerburgh F."/>
            <person name="Deforce D."/>
            <person name="Chang C."/>
            <person name="Karol K.G."/>
            <person name="Hedrich R."/>
            <person name="Ulvskov P."/>
            <person name="Glockner G."/>
            <person name="Delwiche C.F."/>
            <person name="Petrasek J."/>
            <person name="Van de Peer Y."/>
            <person name="Friml J."/>
            <person name="Beilby M."/>
            <person name="Dolan L."/>
            <person name="Kohara Y."/>
            <person name="Sugano S."/>
            <person name="Fujiyama A."/>
            <person name="Delaux P.-M."/>
            <person name="Quint M."/>
            <person name="TheiBen G."/>
            <person name="Hagemann M."/>
            <person name="Harholt J."/>
            <person name="Dunand C."/>
            <person name="Zachgo S."/>
            <person name="Langdale J."/>
            <person name="Maumus F."/>
            <person name="Straeten D.V.D."/>
            <person name="Gould S.B."/>
            <person name="Rensing S.A."/>
        </authorList>
    </citation>
    <scope>NUCLEOTIDE SEQUENCE [LARGE SCALE GENOMIC DNA]</scope>
    <source>
        <strain evidence="2 3">S276</strain>
    </source>
</reference>
<dbReference type="GO" id="GO:0006508">
    <property type="term" value="P:proteolysis"/>
    <property type="evidence" value="ECO:0007669"/>
    <property type="project" value="InterPro"/>
</dbReference>
<feature type="region of interest" description="Disordered" evidence="1">
    <location>
        <begin position="345"/>
        <end position="370"/>
    </location>
</feature>
<dbReference type="PANTHER" id="PTHR33471:SF1">
    <property type="entry name" value="OS01G0382700 PROTEIN"/>
    <property type="match status" value="1"/>
</dbReference>
<dbReference type="SUPFAM" id="SSF140990">
    <property type="entry name" value="FtsH protease domain-like"/>
    <property type="match status" value="1"/>
</dbReference>
<dbReference type="InterPro" id="IPR037219">
    <property type="entry name" value="Peptidase_M41-like"/>
</dbReference>